<gene>
    <name evidence="2" type="ORF">ACFQ1S_40500</name>
</gene>
<feature type="region of interest" description="Disordered" evidence="1">
    <location>
        <begin position="1"/>
        <end position="60"/>
    </location>
</feature>
<dbReference type="EMBL" id="JBHTIS010003548">
    <property type="protein sequence ID" value="MFD1051382.1"/>
    <property type="molecule type" value="Genomic_DNA"/>
</dbReference>
<feature type="compositionally biased region" description="Basic and acidic residues" evidence="1">
    <location>
        <begin position="50"/>
        <end position="60"/>
    </location>
</feature>
<name>A0ABW3MMV1_9PSEU</name>
<feature type="compositionally biased region" description="Polar residues" evidence="1">
    <location>
        <begin position="25"/>
        <end position="46"/>
    </location>
</feature>
<keyword evidence="3" id="KW-1185">Reference proteome</keyword>
<protein>
    <submittedName>
        <fullName evidence="2">Uncharacterized protein</fullName>
    </submittedName>
</protein>
<organism evidence="2 3">
    <name type="scientific">Kibdelosporangium lantanae</name>
    <dbReference type="NCBI Taxonomy" id="1497396"/>
    <lineage>
        <taxon>Bacteria</taxon>
        <taxon>Bacillati</taxon>
        <taxon>Actinomycetota</taxon>
        <taxon>Actinomycetes</taxon>
        <taxon>Pseudonocardiales</taxon>
        <taxon>Pseudonocardiaceae</taxon>
        <taxon>Kibdelosporangium</taxon>
    </lineage>
</organism>
<dbReference type="Proteomes" id="UP001597045">
    <property type="component" value="Unassembled WGS sequence"/>
</dbReference>
<comment type="caution">
    <text evidence="2">The sequence shown here is derived from an EMBL/GenBank/DDBJ whole genome shotgun (WGS) entry which is preliminary data.</text>
</comment>
<evidence type="ECO:0000256" key="1">
    <source>
        <dbReference type="SAM" id="MobiDB-lite"/>
    </source>
</evidence>
<proteinExistence type="predicted"/>
<reference evidence="3" key="1">
    <citation type="journal article" date="2019" name="Int. J. Syst. Evol. Microbiol.">
        <title>The Global Catalogue of Microorganisms (GCM) 10K type strain sequencing project: providing services to taxonomists for standard genome sequencing and annotation.</title>
        <authorList>
            <consortium name="The Broad Institute Genomics Platform"/>
            <consortium name="The Broad Institute Genome Sequencing Center for Infectious Disease"/>
            <person name="Wu L."/>
            <person name="Ma J."/>
        </authorList>
    </citation>
    <scope>NUCLEOTIDE SEQUENCE [LARGE SCALE GENOMIC DNA]</scope>
    <source>
        <strain evidence="3">JCM 31486</strain>
    </source>
</reference>
<sequence length="60" mass="6582">MVRRAEARQQGRKTPHRPAPDLRISVSTSVTSWGSEHHQSAGQQAEGTAEQDRLGHAHSV</sequence>
<accession>A0ABW3MMV1</accession>
<evidence type="ECO:0000313" key="2">
    <source>
        <dbReference type="EMBL" id="MFD1051382.1"/>
    </source>
</evidence>
<evidence type="ECO:0000313" key="3">
    <source>
        <dbReference type="Proteomes" id="UP001597045"/>
    </source>
</evidence>